<feature type="region of interest" description="Disordered" evidence="3">
    <location>
        <begin position="69"/>
        <end position="94"/>
    </location>
</feature>
<evidence type="ECO:0000313" key="4">
    <source>
        <dbReference type="EMBL" id="MBR0671632.1"/>
    </source>
</evidence>
<keyword evidence="5" id="KW-1185">Reference proteome</keyword>
<dbReference type="InterPro" id="IPR018511">
    <property type="entry name" value="Hemolysin-typ_Ca-bd_CS"/>
</dbReference>
<comment type="caution">
    <text evidence="4">The sequence shown here is derived from an EMBL/GenBank/DDBJ whole genome shotgun (WGS) entry which is preliminary data.</text>
</comment>
<dbReference type="GO" id="GO:0005576">
    <property type="term" value="C:extracellular region"/>
    <property type="evidence" value="ECO:0007669"/>
    <property type="project" value="UniProtKB-SubCell"/>
</dbReference>
<gene>
    <name evidence="4" type="ORF">GXW76_10655</name>
</gene>
<dbReference type="GO" id="GO:0005509">
    <property type="term" value="F:calcium ion binding"/>
    <property type="evidence" value="ECO:0007669"/>
    <property type="project" value="InterPro"/>
</dbReference>
<dbReference type="Pfam" id="PF00353">
    <property type="entry name" value="HemolysinCabind"/>
    <property type="match status" value="6"/>
</dbReference>
<dbReference type="PROSITE" id="PS00330">
    <property type="entry name" value="HEMOLYSIN_CALCIUM"/>
    <property type="match status" value="5"/>
</dbReference>
<dbReference type="PANTHER" id="PTHR38340">
    <property type="entry name" value="S-LAYER PROTEIN"/>
    <property type="match status" value="1"/>
</dbReference>
<dbReference type="RefSeq" id="WP_211862009.1">
    <property type="nucleotide sequence ID" value="NZ_JAAEDM010000023.1"/>
</dbReference>
<comment type="subcellular location">
    <subcellularLocation>
        <location evidence="1">Secreted</location>
    </subcellularLocation>
</comment>
<dbReference type="PRINTS" id="PR00313">
    <property type="entry name" value="CABNDNGRPT"/>
</dbReference>
<proteinExistence type="predicted"/>
<organism evidence="4 5">
    <name type="scientific">Neoroseomonas soli</name>
    <dbReference type="NCBI Taxonomy" id="1081025"/>
    <lineage>
        <taxon>Bacteria</taxon>
        <taxon>Pseudomonadati</taxon>
        <taxon>Pseudomonadota</taxon>
        <taxon>Alphaproteobacteria</taxon>
        <taxon>Acetobacterales</taxon>
        <taxon>Acetobacteraceae</taxon>
        <taxon>Neoroseomonas</taxon>
    </lineage>
</organism>
<dbReference type="InterPro" id="IPR050557">
    <property type="entry name" value="RTX_toxin/Mannuronan_C5-epim"/>
</dbReference>
<evidence type="ECO:0000256" key="3">
    <source>
        <dbReference type="SAM" id="MobiDB-lite"/>
    </source>
</evidence>
<name>A0A9X9WWV3_9PROT</name>
<evidence type="ECO:0000256" key="1">
    <source>
        <dbReference type="ARBA" id="ARBA00004613"/>
    </source>
</evidence>
<dbReference type="InterPro" id="IPR011049">
    <property type="entry name" value="Serralysin-like_metalloprot_C"/>
</dbReference>
<sequence>MPALLSAGPAAATTGLRRDGTARRDVLLGSTGDDTLLGYTDSDDLRGGDGDDLLVGGAGDDVIGWTGYRPVPAGEANPGEEAGNDTLLGGAGNDTLGGGDGNDLLLGAADRDLVRGGTGDDTLLGGEGNDSLFGDEGRDLLLGGSGADVLEGGADADTLTGGDGDDLGRGGAGADLLVGGAGRDTLHGDAGDDSGLGGTEGDAMFGGAGADTLSGGAGDDLLVGGVISGPGAPDVDPGADALYGGDGADTLIGGGGADRLGGGTGADLLRGGTGNDTLAGGTGDDTLTGGAGDDVFVLRPGDAATITDFRPSSRSVSLTFDELEPGTPIPEAYGGLAWGAVHDPDTGEFTGFNAVTVREGGSIRAPTGTLGISDPDGRAFVVEGGVVLKHSGTIGQVRTYRDGDLLQTFGFEYDAERVDLGLGLAGMLPADHIEIEDHAAFGGVILSVPLDSLSIRYVEAPEQDLLHVATPALAAGLVASAADVEGAVAMSFGGISVTLLGRAAAEASLDWFG</sequence>
<dbReference type="AlphaFoldDB" id="A0A9X9WWV3"/>
<dbReference type="SUPFAM" id="SSF51120">
    <property type="entry name" value="beta-Roll"/>
    <property type="match status" value="3"/>
</dbReference>
<dbReference type="InterPro" id="IPR001343">
    <property type="entry name" value="Hemolysn_Ca-bd"/>
</dbReference>
<dbReference type="Proteomes" id="UP001138751">
    <property type="component" value="Unassembled WGS sequence"/>
</dbReference>
<evidence type="ECO:0000313" key="5">
    <source>
        <dbReference type="Proteomes" id="UP001138751"/>
    </source>
</evidence>
<accession>A0A9X9WWV3</accession>
<reference evidence="4" key="2">
    <citation type="journal article" date="2021" name="Syst. Appl. Microbiol.">
        <title>Roseomonas hellenica sp. nov., isolated from roots of wild-growing Alkanna tinctoria.</title>
        <authorList>
            <person name="Rat A."/>
            <person name="Naranjo H.D."/>
            <person name="Lebbe L."/>
            <person name="Cnockaert M."/>
            <person name="Krigas N."/>
            <person name="Grigoriadou K."/>
            <person name="Maloupa E."/>
            <person name="Willems A."/>
        </authorList>
    </citation>
    <scope>NUCLEOTIDE SEQUENCE</scope>
    <source>
        <strain evidence="4">LMG 31231</strain>
    </source>
</reference>
<dbReference type="Gene3D" id="2.150.10.10">
    <property type="entry name" value="Serralysin-like metalloprotease, C-terminal"/>
    <property type="match status" value="5"/>
</dbReference>
<protein>
    <submittedName>
        <fullName evidence="4">Calcium-binding protein</fullName>
    </submittedName>
</protein>
<evidence type="ECO:0000256" key="2">
    <source>
        <dbReference type="ARBA" id="ARBA00022525"/>
    </source>
</evidence>
<reference evidence="4" key="1">
    <citation type="submission" date="2020-01" db="EMBL/GenBank/DDBJ databases">
        <authorList>
            <person name="Rat A."/>
        </authorList>
    </citation>
    <scope>NUCLEOTIDE SEQUENCE</scope>
    <source>
        <strain evidence="4">LMG 31231</strain>
    </source>
</reference>
<dbReference type="PANTHER" id="PTHR38340:SF1">
    <property type="entry name" value="S-LAYER PROTEIN"/>
    <property type="match status" value="1"/>
</dbReference>
<keyword evidence="2" id="KW-0964">Secreted</keyword>
<dbReference type="EMBL" id="JAAEDM010000023">
    <property type="protein sequence ID" value="MBR0671632.1"/>
    <property type="molecule type" value="Genomic_DNA"/>
</dbReference>